<name>A0A284RNK6_ARMOS</name>
<dbReference type="EMBL" id="FUEG01000012">
    <property type="protein sequence ID" value="SJL10363.1"/>
    <property type="molecule type" value="Genomic_DNA"/>
</dbReference>
<sequence length="110" mass="12186">MQVLPSSSFPLVHRIAFFLQPLNVKSEGGDGKRGVIVASAAATDPSVNGFTVDVHIKQFQKRLAVGTIVYVEFIAKARMWISQFYNRTKWSGDQSLSGVQAPLPDCLRYE</sequence>
<keyword evidence="2" id="KW-1185">Reference proteome</keyword>
<reference evidence="2" key="1">
    <citation type="journal article" date="2017" name="Nat. Ecol. Evol.">
        <title>Genome expansion and lineage-specific genetic innovations in the forest pathogenic fungi Armillaria.</title>
        <authorList>
            <person name="Sipos G."/>
            <person name="Prasanna A.N."/>
            <person name="Walter M.C."/>
            <person name="O'Connor E."/>
            <person name="Balint B."/>
            <person name="Krizsan K."/>
            <person name="Kiss B."/>
            <person name="Hess J."/>
            <person name="Varga T."/>
            <person name="Slot J."/>
            <person name="Riley R."/>
            <person name="Boka B."/>
            <person name="Rigling D."/>
            <person name="Barry K."/>
            <person name="Lee J."/>
            <person name="Mihaltcheva S."/>
            <person name="LaButti K."/>
            <person name="Lipzen A."/>
            <person name="Waldron R."/>
            <person name="Moloney N.M."/>
            <person name="Sperisen C."/>
            <person name="Kredics L."/>
            <person name="Vagvoelgyi C."/>
            <person name="Patrignani A."/>
            <person name="Fitzpatrick D."/>
            <person name="Nagy I."/>
            <person name="Doyle S."/>
            <person name="Anderson J.B."/>
            <person name="Grigoriev I.V."/>
            <person name="Gueldener U."/>
            <person name="Muensterkoetter M."/>
            <person name="Nagy L.G."/>
        </authorList>
    </citation>
    <scope>NUCLEOTIDE SEQUENCE [LARGE SCALE GENOMIC DNA]</scope>
    <source>
        <strain evidence="2">C18/9</strain>
    </source>
</reference>
<protein>
    <submittedName>
        <fullName evidence="1">Uncharacterized protein</fullName>
    </submittedName>
</protein>
<organism evidence="1 2">
    <name type="scientific">Armillaria ostoyae</name>
    <name type="common">Armillaria root rot fungus</name>
    <dbReference type="NCBI Taxonomy" id="47428"/>
    <lineage>
        <taxon>Eukaryota</taxon>
        <taxon>Fungi</taxon>
        <taxon>Dikarya</taxon>
        <taxon>Basidiomycota</taxon>
        <taxon>Agaricomycotina</taxon>
        <taxon>Agaricomycetes</taxon>
        <taxon>Agaricomycetidae</taxon>
        <taxon>Agaricales</taxon>
        <taxon>Marasmiineae</taxon>
        <taxon>Physalacriaceae</taxon>
        <taxon>Armillaria</taxon>
    </lineage>
</organism>
<dbReference type="Proteomes" id="UP000219338">
    <property type="component" value="Unassembled WGS sequence"/>
</dbReference>
<evidence type="ECO:0000313" key="1">
    <source>
        <dbReference type="EMBL" id="SJL10363.1"/>
    </source>
</evidence>
<dbReference type="OrthoDB" id="2959034at2759"/>
<gene>
    <name evidence="1" type="ORF">ARMOST_13749</name>
</gene>
<dbReference type="AlphaFoldDB" id="A0A284RNK6"/>
<evidence type="ECO:0000313" key="2">
    <source>
        <dbReference type="Proteomes" id="UP000219338"/>
    </source>
</evidence>
<proteinExistence type="predicted"/>
<accession>A0A284RNK6</accession>